<name>A0A915KY87_ROMCU</name>
<evidence type="ECO:0000256" key="6">
    <source>
        <dbReference type="ARBA" id="ARBA00022927"/>
    </source>
</evidence>
<evidence type="ECO:0000256" key="9">
    <source>
        <dbReference type="ARBA" id="ARBA00067327"/>
    </source>
</evidence>
<dbReference type="Proteomes" id="UP000887565">
    <property type="component" value="Unplaced"/>
</dbReference>
<evidence type="ECO:0000256" key="3">
    <source>
        <dbReference type="ARBA" id="ARBA00022448"/>
    </source>
</evidence>
<accession>A0A915KY87</accession>
<dbReference type="InterPro" id="IPR011989">
    <property type="entry name" value="ARM-like"/>
</dbReference>
<evidence type="ECO:0000256" key="7">
    <source>
        <dbReference type="ARBA" id="ARBA00023242"/>
    </source>
</evidence>
<proteinExistence type="inferred from homology"/>
<evidence type="ECO:0000313" key="14">
    <source>
        <dbReference type="WBParaSite" id="nRc.2.0.1.t43786-RA"/>
    </source>
</evidence>
<evidence type="ECO:0000313" key="13">
    <source>
        <dbReference type="Proteomes" id="UP000887565"/>
    </source>
</evidence>
<keyword evidence="5" id="KW-0677">Repeat</keyword>
<evidence type="ECO:0000256" key="1">
    <source>
        <dbReference type="ARBA" id="ARBA00004123"/>
    </source>
</evidence>
<dbReference type="InterPro" id="IPR001494">
    <property type="entry name" value="Importin-beta_N"/>
</dbReference>
<keyword evidence="6" id="KW-0653">Protein transport</keyword>
<dbReference type="GO" id="GO:0031981">
    <property type="term" value="C:nuclear lumen"/>
    <property type="evidence" value="ECO:0007669"/>
    <property type="project" value="UniProtKB-ARBA"/>
</dbReference>
<evidence type="ECO:0000256" key="10">
    <source>
        <dbReference type="ARBA" id="ARBA00076938"/>
    </source>
</evidence>
<dbReference type="InterPro" id="IPR040122">
    <property type="entry name" value="Importin_beta"/>
</dbReference>
<dbReference type="Pfam" id="PF25574">
    <property type="entry name" value="TPR_IMB1"/>
    <property type="match status" value="1"/>
</dbReference>
<dbReference type="PANTHER" id="PTHR10527">
    <property type="entry name" value="IMPORTIN BETA"/>
    <property type="match status" value="1"/>
</dbReference>
<dbReference type="InterPro" id="IPR058584">
    <property type="entry name" value="IMB1_TNPO1-like_TPR"/>
</dbReference>
<keyword evidence="13" id="KW-1185">Reference proteome</keyword>
<dbReference type="GO" id="GO:0031267">
    <property type="term" value="F:small GTPase binding"/>
    <property type="evidence" value="ECO:0007669"/>
    <property type="project" value="InterPro"/>
</dbReference>
<dbReference type="FunFam" id="1.25.10.10:FF:000028">
    <property type="entry name" value="Transportin-1 isoform 1"/>
    <property type="match status" value="1"/>
</dbReference>
<evidence type="ECO:0000256" key="5">
    <source>
        <dbReference type="ARBA" id="ARBA00022737"/>
    </source>
</evidence>
<dbReference type="AlphaFoldDB" id="A0A915KY87"/>
<keyword evidence="3" id="KW-0813">Transport</keyword>
<evidence type="ECO:0000256" key="8">
    <source>
        <dbReference type="ARBA" id="ARBA00038423"/>
    </source>
</evidence>
<protein>
    <recommendedName>
        <fullName evidence="9">Transportin-1</fullName>
    </recommendedName>
    <alternativeName>
        <fullName evidence="10">Importin beta-2</fullName>
    </alternativeName>
    <alternativeName>
        <fullName evidence="11">Karyopherin beta-2</fullName>
    </alternativeName>
</protein>
<dbReference type="PROSITE" id="PS50166">
    <property type="entry name" value="IMPORTIN_B_NT"/>
    <property type="match status" value="1"/>
</dbReference>
<evidence type="ECO:0000256" key="11">
    <source>
        <dbReference type="ARBA" id="ARBA00080641"/>
    </source>
</evidence>
<organism evidence="13 14">
    <name type="scientific">Romanomermis culicivorax</name>
    <name type="common">Nematode worm</name>
    <dbReference type="NCBI Taxonomy" id="13658"/>
    <lineage>
        <taxon>Eukaryota</taxon>
        <taxon>Metazoa</taxon>
        <taxon>Ecdysozoa</taxon>
        <taxon>Nematoda</taxon>
        <taxon>Enoplea</taxon>
        <taxon>Dorylaimia</taxon>
        <taxon>Mermithida</taxon>
        <taxon>Mermithoidea</taxon>
        <taxon>Mermithidae</taxon>
        <taxon>Romanomermis</taxon>
    </lineage>
</organism>
<dbReference type="OMA" id="AQEGAMS"/>
<reference evidence="14" key="1">
    <citation type="submission" date="2022-11" db="UniProtKB">
        <authorList>
            <consortium name="WormBaseParasite"/>
        </authorList>
    </citation>
    <scope>IDENTIFICATION</scope>
</reference>
<feature type="domain" description="Importin N-terminal" evidence="12">
    <location>
        <begin position="48"/>
        <end position="116"/>
    </location>
</feature>
<dbReference type="WBParaSite" id="nRc.2.0.1.t43786-RA">
    <property type="protein sequence ID" value="nRc.2.0.1.t43786-RA"/>
    <property type="gene ID" value="nRc.2.0.1.g43786"/>
</dbReference>
<sequence>MTGNTTPTNIQSNQMQTINWQPQEQELAQVLQLLKESQSSDTSVQRQGQQKLEQLNKYPTFSNYLAFVLARLNTQDDATRSLSGLILKNNIRLFWDTYPSEVKEYVRQECLKAIGHSSPLIRATVGIIITNTVCKEGLQQWPTLLGDLCSLMDSADYNTCEGALSAMQKICEDSPDLLASEEERRPVDILLPKFLTSIALNCINCFILCRSEVLTSFIDPFLEHLFQLANDSDPEVQRQLCRSLTLLLDCYMEKLTPHLNNIVEFMIMRTQDSDENTALEACEFWLALAEQPTVCKEALQPHVSKLIPILIKSMKYSDMDILVLKGDVEEDDMVPDKQEDIRPRFHKSKTHQQRHSTDEVSLSKLALQFRNYMCFGFGKCSAASLDILSNIFSSDILPTLLPILKETLLHSDWAVKESGILALGAIAEGCMQGLIPHIPELIRYLIGLLNDRKALVRSITCWTLSRYCHWIVQQPAEEYFQPLLQELLKRILDHNKRVQEAACSSFATFEEEACMELVPYLHIILETLVAAFSKYQAKNLLILYDAVGTLADSVGNHLNNEEYIKMLMPPLIHKWNVLKDDEKDLFPLLECLSSVATALQHGFLPYCEPVFKRCVSLIEQNVQNSIKTTNGQTLQHSDQLDKDFMIVALDLLSGLAEGLGGNLDQLVAQSNIVGLLYQCSQDAMPEVRQSSFAFLGDLAKACYIHIKPHIPLFMPILAENLNPNYISVCNNAIWAIGEIAIHLGHDMAQYIPMYIASLIVIINRDKTPKTLLENTAITIGRLGLFCHNEVAPLLPQFIRT</sequence>
<dbReference type="Pfam" id="PF13513">
    <property type="entry name" value="HEAT_EZ"/>
    <property type="match status" value="1"/>
</dbReference>
<dbReference type="GO" id="GO:0005737">
    <property type="term" value="C:cytoplasm"/>
    <property type="evidence" value="ECO:0007669"/>
    <property type="project" value="UniProtKB-SubCell"/>
</dbReference>
<dbReference type="Gene3D" id="1.25.10.10">
    <property type="entry name" value="Leucine-rich Repeat Variant"/>
    <property type="match status" value="1"/>
</dbReference>
<evidence type="ECO:0000256" key="4">
    <source>
        <dbReference type="ARBA" id="ARBA00022490"/>
    </source>
</evidence>
<comment type="similarity">
    <text evidence="8">Belongs to the importin beta family. Importin beta-2 subfamily.</text>
</comment>
<dbReference type="SUPFAM" id="SSF48371">
    <property type="entry name" value="ARM repeat"/>
    <property type="match status" value="1"/>
</dbReference>
<keyword evidence="4" id="KW-0963">Cytoplasm</keyword>
<comment type="subcellular location">
    <subcellularLocation>
        <location evidence="2">Cytoplasm</location>
    </subcellularLocation>
    <subcellularLocation>
        <location evidence="1">Nucleus</location>
    </subcellularLocation>
</comment>
<evidence type="ECO:0000259" key="12">
    <source>
        <dbReference type="PROSITE" id="PS50166"/>
    </source>
</evidence>
<dbReference type="GO" id="GO:0006606">
    <property type="term" value="P:protein import into nucleus"/>
    <property type="evidence" value="ECO:0007669"/>
    <property type="project" value="InterPro"/>
</dbReference>
<keyword evidence="7" id="KW-0539">Nucleus</keyword>
<evidence type="ECO:0000256" key="2">
    <source>
        <dbReference type="ARBA" id="ARBA00004496"/>
    </source>
</evidence>
<dbReference type="Pfam" id="PF03810">
    <property type="entry name" value="IBN_N"/>
    <property type="match status" value="1"/>
</dbReference>
<dbReference type="InterPro" id="IPR016024">
    <property type="entry name" value="ARM-type_fold"/>
</dbReference>
<dbReference type="SMART" id="SM00913">
    <property type="entry name" value="IBN_N"/>
    <property type="match status" value="1"/>
</dbReference>